<organism evidence="1 2">
    <name type="scientific">Variovorax humicola</name>
    <dbReference type="NCBI Taxonomy" id="1769758"/>
    <lineage>
        <taxon>Bacteria</taxon>
        <taxon>Pseudomonadati</taxon>
        <taxon>Pseudomonadota</taxon>
        <taxon>Betaproteobacteria</taxon>
        <taxon>Burkholderiales</taxon>
        <taxon>Comamonadaceae</taxon>
        <taxon>Variovorax</taxon>
    </lineage>
</organism>
<accession>A0ABU8WC15</accession>
<name>A0ABU8WC15_9BURK</name>
<proteinExistence type="predicted"/>
<keyword evidence="2" id="KW-1185">Reference proteome</keyword>
<reference evidence="1 2" key="1">
    <citation type="submission" date="2024-03" db="EMBL/GenBank/DDBJ databases">
        <title>Novel species of the genus Variovorax.</title>
        <authorList>
            <person name="Liu Q."/>
            <person name="Xin Y.-H."/>
        </authorList>
    </citation>
    <scope>NUCLEOTIDE SEQUENCE [LARGE SCALE GENOMIC DNA]</scope>
    <source>
        <strain evidence="1 2">KACC 18501</strain>
    </source>
</reference>
<protein>
    <submittedName>
        <fullName evidence="1">Uncharacterized protein</fullName>
    </submittedName>
</protein>
<dbReference type="Proteomes" id="UP001363010">
    <property type="component" value="Unassembled WGS sequence"/>
</dbReference>
<evidence type="ECO:0000313" key="2">
    <source>
        <dbReference type="Proteomes" id="UP001363010"/>
    </source>
</evidence>
<comment type="caution">
    <text evidence="1">The sequence shown here is derived from an EMBL/GenBank/DDBJ whole genome shotgun (WGS) entry which is preliminary data.</text>
</comment>
<sequence>MAFLRHCLHELRAMRRDWAPEDMDWFRQTVALGNLSHAGSPVPAFRAAREGSAHRNGRSIAVPRISHGGLIRGHA</sequence>
<dbReference type="RefSeq" id="WP_340368493.1">
    <property type="nucleotide sequence ID" value="NZ_JBBKZV010000074.1"/>
</dbReference>
<dbReference type="EMBL" id="JBBKZV010000074">
    <property type="protein sequence ID" value="MEJ8827473.1"/>
    <property type="molecule type" value="Genomic_DNA"/>
</dbReference>
<evidence type="ECO:0000313" key="1">
    <source>
        <dbReference type="EMBL" id="MEJ8827473.1"/>
    </source>
</evidence>
<gene>
    <name evidence="1" type="ORF">WKW80_36790</name>
</gene>